<organism evidence="2 3">
    <name type="scientific">Cohnella yongneupensis</name>
    <dbReference type="NCBI Taxonomy" id="425006"/>
    <lineage>
        <taxon>Bacteria</taxon>
        <taxon>Bacillati</taxon>
        <taxon>Bacillota</taxon>
        <taxon>Bacilli</taxon>
        <taxon>Bacillales</taxon>
        <taxon>Paenibacillaceae</taxon>
        <taxon>Cohnella</taxon>
    </lineage>
</organism>
<sequence>MRLSWGKKMGWMLSLFVILHLIWPVNAFAALYQDKEVLLKLNNGYILYSVGTMPYIDKNGRTLIPLRMIGDLMGSEVSWDEKKKLATVTHDKTTIVFPIGQKYYQKNGIKLEMDTSAVISGDSMMIPVRYVAEAELNWDADNWIVELKHTDLLKTNAFTHFDEMENLDKDFEGKLVPVNVEYVKGKTVDDNKLLVSILNDSTTTIQAQHLHRNAIFYSDPDTEMGQGSFGHTASSGMTGYNVKDIAGGSVFVDMLTMKSLETAFNKPIKYLIFNYFNTIQSK</sequence>
<dbReference type="Proteomes" id="UP001596108">
    <property type="component" value="Unassembled WGS sequence"/>
</dbReference>
<proteinExistence type="predicted"/>
<evidence type="ECO:0000313" key="3">
    <source>
        <dbReference type="Proteomes" id="UP001596108"/>
    </source>
</evidence>
<dbReference type="SUPFAM" id="SSF55383">
    <property type="entry name" value="Copper amine oxidase, domain N"/>
    <property type="match status" value="1"/>
</dbReference>
<keyword evidence="3" id="KW-1185">Reference proteome</keyword>
<accession>A0ABW0R6Q7</accession>
<dbReference type="InterPro" id="IPR036582">
    <property type="entry name" value="Mao_N_sf"/>
</dbReference>
<dbReference type="Pfam" id="PF07833">
    <property type="entry name" value="Cu_amine_oxidN1"/>
    <property type="match status" value="1"/>
</dbReference>
<dbReference type="Gene3D" id="3.30.457.10">
    <property type="entry name" value="Copper amine oxidase-like, N-terminal domain"/>
    <property type="match status" value="1"/>
</dbReference>
<reference evidence="3" key="1">
    <citation type="journal article" date="2019" name="Int. J. Syst. Evol. Microbiol.">
        <title>The Global Catalogue of Microorganisms (GCM) 10K type strain sequencing project: providing services to taxonomists for standard genome sequencing and annotation.</title>
        <authorList>
            <consortium name="The Broad Institute Genomics Platform"/>
            <consortium name="The Broad Institute Genome Sequencing Center for Infectious Disease"/>
            <person name="Wu L."/>
            <person name="Ma J."/>
        </authorList>
    </citation>
    <scope>NUCLEOTIDE SEQUENCE [LARGE SCALE GENOMIC DNA]</scope>
    <source>
        <strain evidence="3">CGMCC 1.18578</strain>
    </source>
</reference>
<dbReference type="EMBL" id="JBHSNC010000057">
    <property type="protein sequence ID" value="MFC5532421.1"/>
    <property type="molecule type" value="Genomic_DNA"/>
</dbReference>
<gene>
    <name evidence="2" type="ORF">ACFPQ4_23645</name>
</gene>
<protein>
    <submittedName>
        <fullName evidence="2">Copper amine oxidase N-terminal domain-containing protein</fullName>
    </submittedName>
</protein>
<evidence type="ECO:0000313" key="2">
    <source>
        <dbReference type="EMBL" id="MFC5532421.1"/>
    </source>
</evidence>
<feature type="domain" description="Copper amine oxidase-like N-terminal" evidence="1">
    <location>
        <begin position="51"/>
        <end position="145"/>
    </location>
</feature>
<name>A0ABW0R6Q7_9BACL</name>
<dbReference type="InterPro" id="IPR012854">
    <property type="entry name" value="Cu_amine_oxidase-like_N"/>
</dbReference>
<evidence type="ECO:0000259" key="1">
    <source>
        <dbReference type="Pfam" id="PF07833"/>
    </source>
</evidence>
<dbReference type="RefSeq" id="WP_378114526.1">
    <property type="nucleotide sequence ID" value="NZ_JBHSNC010000057.1"/>
</dbReference>
<comment type="caution">
    <text evidence="2">The sequence shown here is derived from an EMBL/GenBank/DDBJ whole genome shotgun (WGS) entry which is preliminary data.</text>
</comment>